<feature type="compositionally biased region" description="Polar residues" evidence="2">
    <location>
        <begin position="132"/>
        <end position="159"/>
    </location>
</feature>
<feature type="compositionally biased region" description="Low complexity" evidence="2">
    <location>
        <begin position="829"/>
        <end position="838"/>
    </location>
</feature>
<feature type="compositionally biased region" description="Polar residues" evidence="2">
    <location>
        <begin position="790"/>
        <end position="810"/>
    </location>
</feature>
<reference evidence="4 5" key="1">
    <citation type="submission" date="2018-05" db="EMBL/GenBank/DDBJ databases">
        <title>Draft genome sequence of Scytalidium lignicola DSM 105466, a ubiquitous saprotrophic fungus.</title>
        <authorList>
            <person name="Buettner E."/>
            <person name="Gebauer A.M."/>
            <person name="Hofrichter M."/>
            <person name="Liers C."/>
            <person name="Kellner H."/>
        </authorList>
    </citation>
    <scope>NUCLEOTIDE SEQUENCE [LARGE SCALE GENOMIC DNA]</scope>
    <source>
        <strain evidence="4 5">DSM 105466</strain>
    </source>
</reference>
<keyword evidence="1" id="KW-0694">RNA-binding</keyword>
<dbReference type="InterPro" id="IPR000504">
    <property type="entry name" value="RRM_dom"/>
</dbReference>
<dbReference type="OrthoDB" id="10044938at2759"/>
<feature type="region of interest" description="Disordered" evidence="2">
    <location>
        <begin position="732"/>
        <end position="759"/>
    </location>
</feature>
<dbReference type="InterPro" id="IPR012677">
    <property type="entry name" value="Nucleotide-bd_a/b_plait_sf"/>
</dbReference>
<feature type="region of interest" description="Disordered" evidence="2">
    <location>
        <begin position="1"/>
        <end position="30"/>
    </location>
</feature>
<dbReference type="Pfam" id="PF00076">
    <property type="entry name" value="RRM_1"/>
    <property type="match status" value="1"/>
</dbReference>
<evidence type="ECO:0000256" key="1">
    <source>
        <dbReference type="PROSITE-ProRule" id="PRU00176"/>
    </source>
</evidence>
<feature type="compositionally biased region" description="Acidic residues" evidence="2">
    <location>
        <begin position="107"/>
        <end position="126"/>
    </location>
</feature>
<dbReference type="SUPFAM" id="SSF54928">
    <property type="entry name" value="RNA-binding domain, RBD"/>
    <property type="match status" value="1"/>
</dbReference>
<organism evidence="4 5">
    <name type="scientific">Scytalidium lignicola</name>
    <name type="common">Hyphomycete</name>
    <dbReference type="NCBI Taxonomy" id="5539"/>
    <lineage>
        <taxon>Eukaryota</taxon>
        <taxon>Fungi</taxon>
        <taxon>Dikarya</taxon>
        <taxon>Ascomycota</taxon>
        <taxon>Pezizomycotina</taxon>
        <taxon>Leotiomycetes</taxon>
        <taxon>Leotiomycetes incertae sedis</taxon>
        <taxon>Scytalidium</taxon>
    </lineage>
</organism>
<feature type="region of interest" description="Disordered" evidence="2">
    <location>
        <begin position="231"/>
        <end position="308"/>
    </location>
</feature>
<feature type="compositionally biased region" description="Low complexity" evidence="2">
    <location>
        <begin position="487"/>
        <end position="498"/>
    </location>
</feature>
<accession>A0A3E2HCK8</accession>
<feature type="compositionally biased region" description="Basic and acidic residues" evidence="2">
    <location>
        <begin position="1"/>
        <end position="10"/>
    </location>
</feature>
<feature type="compositionally biased region" description="Basic and acidic residues" evidence="2">
    <location>
        <begin position="471"/>
        <end position="483"/>
    </location>
</feature>
<feature type="domain" description="RRM" evidence="3">
    <location>
        <begin position="413"/>
        <end position="484"/>
    </location>
</feature>
<dbReference type="InterPro" id="IPR035979">
    <property type="entry name" value="RBD_domain_sf"/>
</dbReference>
<evidence type="ECO:0000256" key="2">
    <source>
        <dbReference type="SAM" id="MobiDB-lite"/>
    </source>
</evidence>
<keyword evidence="5" id="KW-1185">Reference proteome</keyword>
<feature type="region of interest" description="Disordered" evidence="2">
    <location>
        <begin position="790"/>
        <end position="838"/>
    </location>
</feature>
<feature type="compositionally biased region" description="Basic and acidic residues" evidence="2">
    <location>
        <begin position="590"/>
        <end position="610"/>
    </location>
</feature>
<comment type="caution">
    <text evidence="4">The sequence shown here is derived from an EMBL/GenBank/DDBJ whole genome shotgun (WGS) entry which is preliminary data.</text>
</comment>
<proteinExistence type="predicted"/>
<dbReference type="EMBL" id="NCSJ02000090">
    <property type="protein sequence ID" value="RFU30851.1"/>
    <property type="molecule type" value="Genomic_DNA"/>
</dbReference>
<feature type="compositionally biased region" description="Polar residues" evidence="2">
    <location>
        <begin position="185"/>
        <end position="203"/>
    </location>
</feature>
<feature type="compositionally biased region" description="Basic and acidic residues" evidence="2">
    <location>
        <begin position="524"/>
        <end position="551"/>
    </location>
</feature>
<feature type="compositionally biased region" description="Polar residues" evidence="2">
    <location>
        <begin position="239"/>
        <end position="252"/>
    </location>
</feature>
<protein>
    <recommendedName>
        <fullName evidence="3">RRM domain-containing protein</fullName>
    </recommendedName>
</protein>
<sequence length="883" mass="96582">MTTDAPEFHSKPLTPFSPTPVHPPEPEKIPVLQNQIDPIFNMTSTHMDSQKDLVLPDVTAPVHPVEPTAPSEHDDSIPDESSFSDAYAEEQTDEVQTNKSGLRSEDAEGEEDDDYAMTFDSSEEDHSDNQEKPTTVEQTTLPESVSMTAYETTQSTTDVPKSVPEAQPSLANPPPAHPTEPDAVASTTSTGLPTSVPTETVSSEAAKVEQDVAGGGIDIQQLLDNITANAGNNASANATKSPSANASLPQTGPTLLAPPHASLPPRPQPLPQPPPRTAYPSQDDLQNYFAGASNFRQPQSGSYGPPGVIPSIAAPGAPGTFTAGASGLPPPPPASFQPPLTVAGTNQAISAPYPQVQRLTSQDYPARSIENSDERDEADRPWGPTVQKLYDDFLGDERHYVTEGTWDKFPVGSRLFIGNLPTEKVTKRDLFHVFYKYGRLAQISLKQAYGFVQFHDANACYTALDREQGQEVRGRKMHLEISKPQKNSRNAQNNAAQSRRSRSPDYSRGGNADRGRHGQGGGRGPDRQNARVPADRDEFGRTVRARDDYRPGRSPSPSRAYRARDDYTPHGRDYYDGRDRRRSRSRSPYGRRDNGRYRERSLSPRAREANADADLQIPRRDLRDVPDVQIILMQELDRGFVSWVEGEFRTRAVKTETMFLSPRLPLDAVIRRQILEGVHAVSQLDMRSQNSSKIPLQVFDRQGGANNVRFDEYRDLDPRIAAELVIRAKQTQPQIPPSYAQPQYATNQPYQPPSAAAAVPATNPTANLAALVGQLDNNTLQKLLGSLNSLAPQQTPQAPNVPPTTNSSIDLANLLGGLKSQQPPPQVYPPQQSQLDPYASLANNPALASLLGSAAPQQQAQPQPQQSAQQVQNIMAQLAKFRQ</sequence>
<dbReference type="SMART" id="SM00360">
    <property type="entry name" value="RRM"/>
    <property type="match status" value="1"/>
</dbReference>
<feature type="compositionally biased region" description="Basic and acidic residues" evidence="2">
    <location>
        <begin position="562"/>
        <end position="579"/>
    </location>
</feature>
<feature type="compositionally biased region" description="Polar residues" evidence="2">
    <location>
        <begin position="740"/>
        <end position="749"/>
    </location>
</feature>
<dbReference type="STRING" id="5539.A0A3E2HCK8"/>
<evidence type="ECO:0000313" key="5">
    <source>
        <dbReference type="Proteomes" id="UP000258309"/>
    </source>
</evidence>
<dbReference type="OMA" id="LENQMDP"/>
<feature type="compositionally biased region" description="Pro residues" evidence="2">
    <location>
        <begin position="261"/>
        <end position="277"/>
    </location>
</feature>
<feature type="region of interest" description="Disordered" evidence="2">
    <location>
        <begin position="471"/>
        <end position="613"/>
    </location>
</feature>
<dbReference type="PANTHER" id="PTHR23295:SF6">
    <property type="entry name" value="NEOSIN, ISOFORM A"/>
    <property type="match status" value="1"/>
</dbReference>
<feature type="non-terminal residue" evidence="4">
    <location>
        <position position="1"/>
    </location>
</feature>
<dbReference type="InterPro" id="IPR052600">
    <property type="entry name" value="Nuc_rcpt_coact/corep"/>
</dbReference>
<dbReference type="Proteomes" id="UP000258309">
    <property type="component" value="Unassembled WGS sequence"/>
</dbReference>
<dbReference type="Gene3D" id="3.30.70.330">
    <property type="match status" value="1"/>
</dbReference>
<name>A0A3E2HCK8_SCYLI</name>
<dbReference type="PROSITE" id="PS50102">
    <property type="entry name" value="RRM"/>
    <property type="match status" value="1"/>
</dbReference>
<evidence type="ECO:0000259" key="3">
    <source>
        <dbReference type="PROSITE" id="PS50102"/>
    </source>
</evidence>
<evidence type="ECO:0000313" key="4">
    <source>
        <dbReference type="EMBL" id="RFU30851.1"/>
    </source>
</evidence>
<feature type="region of interest" description="Disordered" evidence="2">
    <location>
        <begin position="44"/>
        <end position="209"/>
    </location>
</feature>
<feature type="non-terminal residue" evidence="4">
    <location>
        <position position="883"/>
    </location>
</feature>
<dbReference type="GO" id="GO:0003723">
    <property type="term" value="F:RNA binding"/>
    <property type="evidence" value="ECO:0007669"/>
    <property type="project" value="UniProtKB-UniRule"/>
</dbReference>
<dbReference type="AlphaFoldDB" id="A0A3E2HCK8"/>
<gene>
    <name evidence="4" type="ORF">B7463_g5495</name>
</gene>
<dbReference type="PANTHER" id="PTHR23295">
    <property type="entry name" value="NUCLEAR RECEPTOR COACTIVATOR 5-RELATED"/>
    <property type="match status" value="1"/>
</dbReference>